<reference evidence="9 10" key="1">
    <citation type="submission" date="2019-02" db="EMBL/GenBank/DDBJ databases">
        <title>Genomic Encyclopedia of Type Strains, Phase IV (KMG-IV): sequencing the most valuable type-strain genomes for metagenomic binning, comparative biology and taxonomic classification.</title>
        <authorList>
            <person name="Goeker M."/>
        </authorList>
    </citation>
    <scope>NUCLEOTIDE SEQUENCE [LARGE SCALE GENOMIC DNA]</scope>
    <source>
        <strain evidence="9 10">DSM 101727</strain>
    </source>
</reference>
<evidence type="ECO:0000256" key="2">
    <source>
        <dbReference type="ARBA" id="ARBA00022448"/>
    </source>
</evidence>
<gene>
    <name evidence="9" type="ORF">EV193_101848</name>
</gene>
<evidence type="ECO:0000256" key="1">
    <source>
        <dbReference type="ARBA" id="ARBA00004651"/>
    </source>
</evidence>
<dbReference type="Pfam" id="PF00528">
    <property type="entry name" value="BPD_transp_1"/>
    <property type="match status" value="1"/>
</dbReference>
<organism evidence="9 10">
    <name type="scientific">Herbihabitans rhizosphaerae</name>
    <dbReference type="NCBI Taxonomy" id="1872711"/>
    <lineage>
        <taxon>Bacteria</taxon>
        <taxon>Bacillati</taxon>
        <taxon>Actinomycetota</taxon>
        <taxon>Actinomycetes</taxon>
        <taxon>Pseudonocardiales</taxon>
        <taxon>Pseudonocardiaceae</taxon>
        <taxon>Herbihabitans</taxon>
    </lineage>
</organism>
<dbReference type="RefSeq" id="WP_130342576.1">
    <property type="nucleotide sequence ID" value="NZ_SGWQ01000001.1"/>
</dbReference>
<accession>A0A4Q7L6J1</accession>
<dbReference type="EMBL" id="SGWQ01000001">
    <property type="protein sequence ID" value="RZS44967.1"/>
    <property type="molecule type" value="Genomic_DNA"/>
</dbReference>
<dbReference type="Gene3D" id="1.10.3720.10">
    <property type="entry name" value="MetI-like"/>
    <property type="match status" value="1"/>
</dbReference>
<dbReference type="PANTHER" id="PTHR43386">
    <property type="entry name" value="OLIGOPEPTIDE TRANSPORT SYSTEM PERMEASE PROTEIN APPC"/>
    <property type="match status" value="1"/>
</dbReference>
<dbReference type="Proteomes" id="UP000294257">
    <property type="component" value="Unassembled WGS sequence"/>
</dbReference>
<name>A0A4Q7L6J1_9PSEU</name>
<dbReference type="PROSITE" id="PS50928">
    <property type="entry name" value="ABC_TM1"/>
    <property type="match status" value="1"/>
</dbReference>
<dbReference type="InterPro" id="IPR000515">
    <property type="entry name" value="MetI-like"/>
</dbReference>
<dbReference type="InterPro" id="IPR025966">
    <property type="entry name" value="OppC_N"/>
</dbReference>
<evidence type="ECO:0000256" key="4">
    <source>
        <dbReference type="ARBA" id="ARBA00022692"/>
    </source>
</evidence>
<keyword evidence="10" id="KW-1185">Reference proteome</keyword>
<keyword evidence="2 7" id="KW-0813">Transport</keyword>
<evidence type="ECO:0000313" key="10">
    <source>
        <dbReference type="Proteomes" id="UP000294257"/>
    </source>
</evidence>
<dbReference type="GO" id="GO:0005886">
    <property type="term" value="C:plasma membrane"/>
    <property type="evidence" value="ECO:0007669"/>
    <property type="project" value="UniProtKB-SubCell"/>
</dbReference>
<dbReference type="Pfam" id="PF12911">
    <property type="entry name" value="OppC_N"/>
    <property type="match status" value="1"/>
</dbReference>
<evidence type="ECO:0000256" key="6">
    <source>
        <dbReference type="ARBA" id="ARBA00023136"/>
    </source>
</evidence>
<keyword evidence="4 7" id="KW-0812">Transmembrane</keyword>
<feature type="transmembrane region" description="Helical" evidence="7">
    <location>
        <begin position="144"/>
        <end position="164"/>
    </location>
</feature>
<evidence type="ECO:0000313" key="9">
    <source>
        <dbReference type="EMBL" id="RZS44967.1"/>
    </source>
</evidence>
<dbReference type="InterPro" id="IPR050366">
    <property type="entry name" value="BP-dependent_transpt_permease"/>
</dbReference>
<dbReference type="GO" id="GO:0055085">
    <property type="term" value="P:transmembrane transport"/>
    <property type="evidence" value="ECO:0007669"/>
    <property type="project" value="InterPro"/>
</dbReference>
<evidence type="ECO:0000256" key="7">
    <source>
        <dbReference type="RuleBase" id="RU363032"/>
    </source>
</evidence>
<dbReference type="CDD" id="cd06261">
    <property type="entry name" value="TM_PBP2"/>
    <property type="match status" value="1"/>
</dbReference>
<comment type="subcellular location">
    <subcellularLocation>
        <location evidence="1 7">Cell membrane</location>
        <topology evidence="1 7">Multi-pass membrane protein</topology>
    </subcellularLocation>
</comment>
<feature type="domain" description="ABC transmembrane type-1" evidence="8">
    <location>
        <begin position="105"/>
        <end position="296"/>
    </location>
</feature>
<feature type="transmembrane region" description="Helical" evidence="7">
    <location>
        <begin position="277"/>
        <end position="296"/>
    </location>
</feature>
<dbReference type="SUPFAM" id="SSF161098">
    <property type="entry name" value="MetI-like"/>
    <property type="match status" value="1"/>
</dbReference>
<comment type="caution">
    <text evidence="9">The sequence shown here is derived from an EMBL/GenBank/DDBJ whole genome shotgun (WGS) entry which is preliminary data.</text>
</comment>
<dbReference type="InterPro" id="IPR035906">
    <property type="entry name" value="MetI-like_sf"/>
</dbReference>
<dbReference type="PANTHER" id="PTHR43386:SF6">
    <property type="entry name" value="ABC TRANSPORTER PERMEASE PROTEIN"/>
    <property type="match status" value="1"/>
</dbReference>
<protein>
    <submittedName>
        <fullName evidence="9">Peptide/nickel transport system permease protein</fullName>
    </submittedName>
</protein>
<evidence type="ECO:0000256" key="5">
    <source>
        <dbReference type="ARBA" id="ARBA00022989"/>
    </source>
</evidence>
<keyword evidence="6 7" id="KW-0472">Membrane</keyword>
<comment type="similarity">
    <text evidence="7">Belongs to the binding-protein-dependent transport system permease family.</text>
</comment>
<evidence type="ECO:0000259" key="8">
    <source>
        <dbReference type="PROSITE" id="PS50928"/>
    </source>
</evidence>
<evidence type="ECO:0000256" key="3">
    <source>
        <dbReference type="ARBA" id="ARBA00022475"/>
    </source>
</evidence>
<dbReference type="AlphaFoldDB" id="A0A4Q7L6J1"/>
<sequence length="309" mass="33346">MTTIMPKRRKDKVDELAKAAGTSLTAQAFKRMRRSPVAITGAVIVALFLLMAIFAPLLTPKDPYFRYPELFTIKTPNFIPGSMPGFLFGSDEFGRDFFSRVLVASQQTLLVGVLATLIGLSIGMVIGGLAGAFGGWVDTVLMRLVDVMLSVPSLLLAISIAALAAQPSQWTVIIAVSIVTVPIFARLLRGAMLAQRSSDHVLAATAVGIRRRTIVLRHMLPNSMGPVLVQATLTLATAILEAAALSFLGLGDPDTDRAEWGLMLANAQRYLEVRPELAFYPAIAIIIVALGFTLLGESMREALDPKNRR</sequence>
<dbReference type="OrthoDB" id="9812701at2"/>
<feature type="transmembrane region" description="Helical" evidence="7">
    <location>
        <begin position="227"/>
        <end position="250"/>
    </location>
</feature>
<feature type="transmembrane region" description="Helical" evidence="7">
    <location>
        <begin position="37"/>
        <end position="58"/>
    </location>
</feature>
<proteinExistence type="inferred from homology"/>
<feature type="transmembrane region" description="Helical" evidence="7">
    <location>
        <begin position="170"/>
        <end position="188"/>
    </location>
</feature>
<feature type="transmembrane region" description="Helical" evidence="7">
    <location>
        <begin position="109"/>
        <end position="137"/>
    </location>
</feature>
<keyword evidence="5 7" id="KW-1133">Transmembrane helix</keyword>
<keyword evidence="3" id="KW-1003">Cell membrane</keyword>